<gene>
    <name evidence="21" type="ORF">J3D65DRAFT_638754</name>
</gene>
<keyword evidence="7 17" id="KW-0812">Transmembrane</keyword>
<comment type="caution">
    <text evidence="21">The sequence shown here is derived from an EMBL/GenBank/DDBJ whole genome shotgun (WGS) entry which is preliminary data.</text>
</comment>
<keyword evidence="14" id="KW-0325">Glycoprotein</keyword>
<keyword evidence="22" id="KW-1185">Reference proteome</keyword>
<evidence type="ECO:0000256" key="5">
    <source>
        <dbReference type="ARBA" id="ARBA00022554"/>
    </source>
</evidence>
<dbReference type="EMBL" id="JBBPEH010000012">
    <property type="protein sequence ID" value="KAK7531767.1"/>
    <property type="molecule type" value="Genomic_DNA"/>
</dbReference>
<dbReference type="GO" id="GO:0008237">
    <property type="term" value="F:metallopeptidase activity"/>
    <property type="evidence" value="ECO:0007669"/>
    <property type="project" value="UniProtKB-KW"/>
</dbReference>
<evidence type="ECO:0000256" key="14">
    <source>
        <dbReference type="ARBA" id="ARBA00023180"/>
    </source>
</evidence>
<evidence type="ECO:0000259" key="18">
    <source>
        <dbReference type="Pfam" id="PF04389"/>
    </source>
</evidence>
<keyword evidence="11 17" id="KW-1133">Transmembrane helix</keyword>
<sequence length="1085" mass="118456">MARLRLGNPLAFTPLPVIFWTCLIYIAIAAGLLYVHHVVPSAPAREAPVPGINLTESWRDLQYLSNGFHPYNSRRNDQVRNWLLTRIEAILNRNNVSFVTDQTGGSVDDAPVVLYNDMTSNVTFSSRSTSIYFEGTNIMVYIRGAEDIPGNVEDSSTGGVLVNAHYDSVSTGFGATDDGVGVISILQLISYFTTPGNQPKRGIVALLNNGEEDWLNGAKAFTEHPLSYFPHTFLNLEGAGAGGRATLFRSTDTEVTRFYQKSKHPFGSVISADGFKRGVIRSGTDYSIFTEDMGLRGLDVAFMEPRAKYHTVEDGARDTSLDSVWHMLSGALETTKGLTSYTGEEFEGGPDGTGDGSNGVWFDLFGSAFAVFQLHTLFALSVALLVVAPLVLIGVTAALARSDKWYLFARKKYLHSSDDDEAYPLYGWRGFFRFPVAFIIATAAVVGLAYLVTKINPAVAYSSQYAVWSMMLTAWFCIAWFILRGGAAMRPSALTRAYGILWMYILFYILLVAATVATNNYDIAGVYFILIYSFAISLALLISYLELFILPKKKTHVQMIADYGYEGSSQGGDNRRTQTPSSSRPLTAATAVTDHPPQHKGRDDRRNSGDDDATEATSLLRGDRQTTFARGYGSRHGSRRASIDARSALSIPTSRVGNGQSNGSIPTPAFPREQSWSGYLPRWTWLLQLLILGPINIILVGQLGLLQTSALHQTIADGSSALLVYLMIAVFSAFLLLPVLPFLHRFTAHVPAFLFVICIASLLYNLLAFPFSSNNRLKVYFIQRVDLDSGRNEVSLTGLDEYVQQVVKQLPSTSGQEVKCGPPDAANRAGLVKCAWQGLMPEVVPRKSNTSTAANDVATYPSNDLKFLSTWVHVNASRDNPADKAATIAISGLNTRSCRLFFDSAPATALSVRGASTSGRFDHVDKDAGGTREVRLWSREWDREWIVDVEWDGTNGDDDGDDGEGERCKGRRCPGRGRSGRHRWPQDVDVNADAAGAVAGHAGELLLAKRSAVEAELEAEDNVDDGDDRIAPSNGLDGRAVCIWSDANTPGTIPALDEVRAMAPTWAIVSKLADGLVEGSKRFVV</sequence>
<evidence type="ECO:0000256" key="17">
    <source>
        <dbReference type="SAM" id="Phobius"/>
    </source>
</evidence>
<keyword evidence="8 15" id="KW-0479">Metal-binding</keyword>
<feature type="region of interest" description="Disordered" evidence="16">
    <location>
        <begin position="567"/>
        <end position="620"/>
    </location>
</feature>
<evidence type="ECO:0000256" key="11">
    <source>
        <dbReference type="ARBA" id="ARBA00022989"/>
    </source>
</evidence>
<evidence type="ECO:0000256" key="6">
    <source>
        <dbReference type="ARBA" id="ARBA00022670"/>
    </source>
</evidence>
<dbReference type="PANTHER" id="PTHR12147:SF58">
    <property type="entry name" value="VACUOLAR MEMBRANE PROTEASE"/>
    <property type="match status" value="1"/>
</dbReference>
<proteinExistence type="inferred from homology"/>
<keyword evidence="5" id="KW-0926">Vacuole</keyword>
<dbReference type="Pfam" id="PF04389">
    <property type="entry name" value="Peptidase_M28"/>
    <property type="match status" value="1"/>
</dbReference>
<dbReference type="SUPFAM" id="SSF53187">
    <property type="entry name" value="Zn-dependent exopeptidases"/>
    <property type="match status" value="1"/>
</dbReference>
<feature type="transmembrane region" description="Helical" evidence="17">
    <location>
        <begin position="495"/>
        <end position="517"/>
    </location>
</feature>
<dbReference type="RefSeq" id="XP_066651591.1">
    <property type="nucleotide sequence ID" value="XM_066801647.1"/>
</dbReference>
<evidence type="ECO:0000256" key="13">
    <source>
        <dbReference type="ARBA" id="ARBA00023136"/>
    </source>
</evidence>
<feature type="transmembrane region" description="Helical" evidence="17">
    <location>
        <begin position="723"/>
        <end position="743"/>
    </location>
</feature>
<dbReference type="InterPro" id="IPR053976">
    <property type="entry name" value="PFF1_TM"/>
</dbReference>
<reference evidence="21 22" key="1">
    <citation type="submission" date="2024-04" db="EMBL/GenBank/DDBJ databases">
        <title>Phyllosticta paracitricarpa is synonymous to the EU quarantine fungus P. citricarpa based on phylogenomic analyses.</title>
        <authorList>
            <consortium name="Lawrence Berkeley National Laboratory"/>
            <person name="Van ingen-buijs V.A."/>
            <person name="Van westerhoven A.C."/>
            <person name="Haridas S."/>
            <person name="Skiadas P."/>
            <person name="Martin F."/>
            <person name="Groenewald J.Z."/>
            <person name="Crous P.W."/>
            <person name="Seidl M.F."/>
        </authorList>
    </citation>
    <scope>NUCLEOTIDE SEQUENCE [LARGE SCALE GENOMIC DNA]</scope>
    <source>
        <strain evidence="21 22">CPC 17464</strain>
    </source>
</reference>
<feature type="compositionally biased region" description="Basic and acidic residues" evidence="16">
    <location>
        <begin position="596"/>
        <end position="609"/>
    </location>
</feature>
<dbReference type="CDD" id="cd03875">
    <property type="entry name" value="M28_Fxna_like"/>
    <property type="match status" value="1"/>
</dbReference>
<comment type="cofactor">
    <cofactor evidence="1">
        <name>Zn(2+)</name>
        <dbReference type="ChEBI" id="CHEBI:29105"/>
    </cofactor>
</comment>
<dbReference type="InterPro" id="IPR048024">
    <property type="entry name" value="Fxna-like_M28_dom"/>
</dbReference>
<evidence type="ECO:0000313" key="21">
    <source>
        <dbReference type="EMBL" id="KAK7531767.1"/>
    </source>
</evidence>
<feature type="transmembrane region" description="Helical" evidence="17">
    <location>
        <begin position="683"/>
        <end position="703"/>
    </location>
</feature>
<feature type="domain" description="Vacuolar membrane protease C-terminal" evidence="19">
    <location>
        <begin position="1027"/>
        <end position="1078"/>
    </location>
</feature>
<dbReference type="Pfam" id="PF22250">
    <property type="entry name" value="PFF1_C"/>
    <property type="match status" value="2"/>
</dbReference>
<evidence type="ECO:0000256" key="1">
    <source>
        <dbReference type="ARBA" id="ARBA00001947"/>
    </source>
</evidence>
<evidence type="ECO:0000256" key="9">
    <source>
        <dbReference type="ARBA" id="ARBA00022801"/>
    </source>
</evidence>
<feature type="transmembrane region" description="Helical" evidence="17">
    <location>
        <begin position="523"/>
        <end position="550"/>
    </location>
</feature>
<feature type="transmembrane region" description="Helical" evidence="17">
    <location>
        <begin position="465"/>
        <end position="483"/>
    </location>
</feature>
<organism evidence="21 22">
    <name type="scientific">Phyllosticta citribraziliensis</name>
    <dbReference type="NCBI Taxonomy" id="989973"/>
    <lineage>
        <taxon>Eukaryota</taxon>
        <taxon>Fungi</taxon>
        <taxon>Dikarya</taxon>
        <taxon>Ascomycota</taxon>
        <taxon>Pezizomycotina</taxon>
        <taxon>Dothideomycetes</taxon>
        <taxon>Dothideomycetes incertae sedis</taxon>
        <taxon>Botryosphaeriales</taxon>
        <taxon>Phyllostictaceae</taxon>
        <taxon>Phyllosticta</taxon>
    </lineage>
</organism>
<evidence type="ECO:0000256" key="4">
    <source>
        <dbReference type="ARBA" id="ARBA00010918"/>
    </source>
</evidence>
<evidence type="ECO:0000259" key="19">
    <source>
        <dbReference type="Pfam" id="PF22250"/>
    </source>
</evidence>
<feature type="compositionally biased region" description="Basic residues" evidence="16">
    <location>
        <begin position="969"/>
        <end position="983"/>
    </location>
</feature>
<evidence type="ECO:0000256" key="8">
    <source>
        <dbReference type="ARBA" id="ARBA00022723"/>
    </source>
</evidence>
<feature type="domain" description="Vacuolar membrane protease C-terminal" evidence="19">
    <location>
        <begin position="777"/>
        <end position="961"/>
    </location>
</feature>
<feature type="domain" description="Peptidase M28" evidence="18">
    <location>
        <begin position="157"/>
        <end position="333"/>
    </location>
</feature>
<feature type="transmembrane region" description="Helical" evidence="17">
    <location>
        <begin position="750"/>
        <end position="771"/>
    </location>
</feature>
<comment type="similarity">
    <text evidence="4 15">Belongs to the peptidase M28 family.</text>
</comment>
<dbReference type="GeneID" id="92034553"/>
<dbReference type="Proteomes" id="UP001360953">
    <property type="component" value="Unassembled WGS sequence"/>
</dbReference>
<keyword evidence="13 17" id="KW-0472">Membrane</keyword>
<keyword evidence="10 15" id="KW-0862">Zinc</keyword>
<dbReference type="InterPro" id="IPR045175">
    <property type="entry name" value="M28_fam"/>
</dbReference>
<protein>
    <recommendedName>
        <fullName evidence="15">Peptide hydrolase</fullName>
        <ecNumber evidence="15">3.4.-.-</ecNumber>
    </recommendedName>
</protein>
<evidence type="ECO:0000259" key="20">
    <source>
        <dbReference type="Pfam" id="PF22251"/>
    </source>
</evidence>
<feature type="domain" description="Vacuolar membrane protease transmembrane" evidence="20">
    <location>
        <begin position="432"/>
        <end position="749"/>
    </location>
</feature>
<feature type="compositionally biased region" description="Acidic residues" evidence="16">
    <location>
        <begin position="951"/>
        <end position="964"/>
    </location>
</feature>
<feature type="transmembrane region" description="Helical" evidence="17">
    <location>
        <begin position="12"/>
        <end position="35"/>
    </location>
</feature>
<feature type="transmembrane region" description="Helical" evidence="17">
    <location>
        <begin position="377"/>
        <end position="400"/>
    </location>
</feature>
<dbReference type="Gene3D" id="3.40.630.10">
    <property type="entry name" value="Zn peptidases"/>
    <property type="match status" value="1"/>
</dbReference>
<evidence type="ECO:0000256" key="12">
    <source>
        <dbReference type="ARBA" id="ARBA00023049"/>
    </source>
</evidence>
<evidence type="ECO:0000256" key="15">
    <source>
        <dbReference type="RuleBase" id="RU361240"/>
    </source>
</evidence>
<evidence type="ECO:0000256" key="10">
    <source>
        <dbReference type="ARBA" id="ARBA00022833"/>
    </source>
</evidence>
<evidence type="ECO:0000256" key="16">
    <source>
        <dbReference type="SAM" id="MobiDB-lite"/>
    </source>
</evidence>
<dbReference type="InterPro" id="IPR007484">
    <property type="entry name" value="Peptidase_M28"/>
</dbReference>
<dbReference type="Pfam" id="PF22251">
    <property type="entry name" value="PFF1_TM"/>
    <property type="match status" value="1"/>
</dbReference>
<keyword evidence="9 15" id="KW-0378">Hydrolase</keyword>
<keyword evidence="6 15" id="KW-0645">Protease</keyword>
<feature type="transmembrane region" description="Helical" evidence="17">
    <location>
        <begin position="431"/>
        <end position="453"/>
    </location>
</feature>
<evidence type="ECO:0000256" key="3">
    <source>
        <dbReference type="ARBA" id="ARBA00004128"/>
    </source>
</evidence>
<name>A0ABR1LDP0_9PEZI</name>
<dbReference type="EC" id="3.4.-.-" evidence="15"/>
<feature type="region of interest" description="Disordered" evidence="16">
    <location>
        <begin position="951"/>
        <end position="984"/>
    </location>
</feature>
<evidence type="ECO:0000313" key="22">
    <source>
        <dbReference type="Proteomes" id="UP001360953"/>
    </source>
</evidence>
<comment type="subcellular location">
    <subcellularLocation>
        <location evidence="3">Vacuole membrane</location>
        <topology evidence="3">Multi-pass membrane protein</topology>
    </subcellularLocation>
</comment>
<dbReference type="PANTHER" id="PTHR12147">
    <property type="entry name" value="METALLOPEPTIDASE M28 FAMILY MEMBER"/>
    <property type="match status" value="1"/>
</dbReference>
<evidence type="ECO:0000256" key="7">
    <source>
        <dbReference type="ARBA" id="ARBA00022692"/>
    </source>
</evidence>
<accession>A0ABR1LDP0</accession>
<dbReference type="InterPro" id="IPR053975">
    <property type="entry name" value="PFF1_C"/>
</dbReference>
<keyword evidence="12 21" id="KW-0482">Metalloprotease</keyword>
<feature type="compositionally biased region" description="Polar residues" evidence="16">
    <location>
        <begin position="567"/>
        <end position="585"/>
    </location>
</feature>
<comment type="function">
    <text evidence="2">May be involved in vacuolar sorting and osmoregulation.</text>
</comment>
<evidence type="ECO:0000256" key="2">
    <source>
        <dbReference type="ARBA" id="ARBA00003273"/>
    </source>
</evidence>